<evidence type="ECO:0000313" key="1">
    <source>
        <dbReference type="EMBL" id="CAG2223921.1"/>
    </source>
</evidence>
<proteinExistence type="predicted"/>
<name>A0A8S3SQD1_MYTED</name>
<dbReference type="InterPro" id="IPR036514">
    <property type="entry name" value="SGNH_hydro_sf"/>
</dbReference>
<dbReference type="SUPFAM" id="SSF52266">
    <property type="entry name" value="SGNH hydrolase"/>
    <property type="match status" value="1"/>
</dbReference>
<dbReference type="OrthoDB" id="6188963at2759"/>
<reference evidence="1" key="1">
    <citation type="submission" date="2021-03" db="EMBL/GenBank/DDBJ databases">
        <authorList>
            <person name="Bekaert M."/>
        </authorList>
    </citation>
    <scope>NUCLEOTIDE SEQUENCE</scope>
</reference>
<sequence>MKLPKCLFDEESYNFNKTSFAQEIKLPPLDHVSKNKDIPYEEIKTNQYRNAAKMYSFKTDGNRLFQEEQAVSETRKETINKLELELNQVTNTISKCKTVKPTPEKDKSQSVVSDNVKVNVSTHNRFSALEDQNTEETRNIVNHKLLDALIITDSHGRDLDPSKLYRYRKVNVQVLPRGKKTIQGAHEYIEQTDIQAKNILVMVGSNDLSHNKSPDILAEHLSTLKNLVNNRFPNTNIHVFPLFHRLNEELFNQDVDIVNTRLERLISNSLSLVRNDNINVRNHRYCLTDGLHLSISGNFELVRAIKSHMNPVLGLKDYHNYNQSENIHQLTTPRKNHLPPQHTMPNRLFFAS</sequence>
<organism evidence="1 2">
    <name type="scientific">Mytilus edulis</name>
    <name type="common">Blue mussel</name>
    <dbReference type="NCBI Taxonomy" id="6550"/>
    <lineage>
        <taxon>Eukaryota</taxon>
        <taxon>Metazoa</taxon>
        <taxon>Spiralia</taxon>
        <taxon>Lophotrochozoa</taxon>
        <taxon>Mollusca</taxon>
        <taxon>Bivalvia</taxon>
        <taxon>Autobranchia</taxon>
        <taxon>Pteriomorphia</taxon>
        <taxon>Mytilida</taxon>
        <taxon>Mytiloidea</taxon>
        <taxon>Mytilidae</taxon>
        <taxon>Mytilinae</taxon>
        <taxon>Mytilus</taxon>
    </lineage>
</organism>
<comment type="caution">
    <text evidence="1">The sequence shown here is derived from an EMBL/GenBank/DDBJ whole genome shotgun (WGS) entry which is preliminary data.</text>
</comment>
<protein>
    <submittedName>
        <fullName evidence="1">Uncharacterized protein</fullName>
    </submittedName>
</protein>
<dbReference type="EMBL" id="CAJPWZ010001794">
    <property type="protein sequence ID" value="CAG2223921.1"/>
    <property type="molecule type" value="Genomic_DNA"/>
</dbReference>
<dbReference type="AlphaFoldDB" id="A0A8S3SQD1"/>
<accession>A0A8S3SQD1</accession>
<gene>
    <name evidence="1" type="ORF">MEDL_37159</name>
</gene>
<keyword evidence="2" id="KW-1185">Reference proteome</keyword>
<evidence type="ECO:0000313" key="2">
    <source>
        <dbReference type="Proteomes" id="UP000683360"/>
    </source>
</evidence>
<dbReference type="Gene3D" id="3.40.50.1110">
    <property type="entry name" value="SGNH hydrolase"/>
    <property type="match status" value="1"/>
</dbReference>
<dbReference type="Proteomes" id="UP000683360">
    <property type="component" value="Unassembled WGS sequence"/>
</dbReference>